<accession>A0A7G1HYK0</accession>
<reference evidence="3" key="1">
    <citation type="submission" date="2020-07" db="EMBL/GenBank/DDBJ databases">
        <title>Complete genome sequencing of Coprobacter sp. strain 2CBH44.</title>
        <authorList>
            <person name="Sakamoto M."/>
            <person name="Murakami T."/>
            <person name="Mori H."/>
        </authorList>
    </citation>
    <scope>NUCLEOTIDE SEQUENCE [LARGE SCALE GENOMIC DNA]</scope>
    <source>
        <strain evidence="3">2CBH44</strain>
    </source>
</reference>
<keyword evidence="1" id="KW-0175">Coiled coil</keyword>
<proteinExistence type="predicted"/>
<keyword evidence="3" id="KW-1185">Reference proteome</keyword>
<feature type="coiled-coil region" evidence="1">
    <location>
        <begin position="9"/>
        <end position="64"/>
    </location>
</feature>
<dbReference type="EMBL" id="AP023322">
    <property type="protein sequence ID" value="BCI63278.1"/>
    <property type="molecule type" value="Genomic_DNA"/>
</dbReference>
<organism evidence="2 3">
    <name type="scientific">Coprobacter secundus subsp. similis</name>
    <dbReference type="NCBI Taxonomy" id="2751153"/>
    <lineage>
        <taxon>Bacteria</taxon>
        <taxon>Pseudomonadati</taxon>
        <taxon>Bacteroidota</taxon>
        <taxon>Bacteroidia</taxon>
        <taxon>Bacteroidales</taxon>
        <taxon>Barnesiellaceae</taxon>
        <taxon>Coprobacter</taxon>
    </lineage>
</organism>
<dbReference type="Proteomes" id="UP000594042">
    <property type="component" value="Chromosome"/>
</dbReference>
<evidence type="ECO:0000256" key="1">
    <source>
        <dbReference type="SAM" id="Coils"/>
    </source>
</evidence>
<evidence type="ECO:0000313" key="3">
    <source>
        <dbReference type="Proteomes" id="UP000594042"/>
    </source>
</evidence>
<name>A0A7G1HYK0_9BACT</name>
<gene>
    <name evidence="2" type="ORF">Cop2CBH44_16310</name>
</gene>
<dbReference type="AlphaFoldDB" id="A0A7G1HYK0"/>
<dbReference type="RefSeq" id="WP_021931996.1">
    <property type="nucleotide sequence ID" value="NZ_AP023322.1"/>
</dbReference>
<evidence type="ECO:0000313" key="2">
    <source>
        <dbReference type="EMBL" id="BCI63278.1"/>
    </source>
</evidence>
<protein>
    <submittedName>
        <fullName evidence="2">Uncharacterized protein</fullName>
    </submittedName>
</protein>
<dbReference type="KEGG" id="copr:Cop2CBH44_16310"/>
<sequence length="97" mass="11327">MSDNPKLLLVTLGAKIRELMRRHEELKERAEAMQMHIAEQSEEISALRKELEEMNIKYQNLKTAKGLAFGDSDVREARNRFNKLVREIDKCISLLNE</sequence>